<evidence type="ECO:0000313" key="2">
    <source>
        <dbReference type="Proteomes" id="UP001474120"/>
    </source>
</evidence>
<dbReference type="RefSeq" id="WP_342161480.1">
    <property type="nucleotide sequence ID" value="NZ_JBCDNA010000003.1"/>
</dbReference>
<dbReference type="SUPFAM" id="SSF52833">
    <property type="entry name" value="Thioredoxin-like"/>
    <property type="match status" value="1"/>
</dbReference>
<reference evidence="1 2" key="1">
    <citation type="submission" date="2024-04" db="EMBL/GenBank/DDBJ databases">
        <title>whole genome sequencing of Lutimonas vermicola strain IMCC1616.</title>
        <authorList>
            <person name="Bae S.S."/>
        </authorList>
    </citation>
    <scope>NUCLEOTIDE SEQUENCE [LARGE SCALE GENOMIC DNA]</scope>
    <source>
        <strain evidence="1 2">IMCC1616</strain>
    </source>
</reference>
<sequence length="71" mass="8182">MHNILASIQFSNKVRRGYSFPVLQGTQEVMDKLDVYKYPTVMVLNQNSEVVYMGALEAVEKQIEKMLESIK</sequence>
<organism evidence="1 2">
    <name type="scientific">Lutimonas vermicola</name>
    <dbReference type="NCBI Taxonomy" id="414288"/>
    <lineage>
        <taxon>Bacteria</taxon>
        <taxon>Pseudomonadati</taxon>
        <taxon>Bacteroidota</taxon>
        <taxon>Flavobacteriia</taxon>
        <taxon>Flavobacteriales</taxon>
        <taxon>Flavobacteriaceae</taxon>
        <taxon>Lutimonas</taxon>
    </lineage>
</organism>
<gene>
    <name evidence="1" type="ORF">AABB81_15525</name>
</gene>
<accession>A0ABU9L678</accession>
<name>A0ABU9L678_9FLAO</name>
<dbReference type="Proteomes" id="UP001474120">
    <property type="component" value="Unassembled WGS sequence"/>
</dbReference>
<dbReference type="InterPro" id="IPR036249">
    <property type="entry name" value="Thioredoxin-like_sf"/>
</dbReference>
<proteinExistence type="predicted"/>
<dbReference type="EMBL" id="JBCDNA010000003">
    <property type="protein sequence ID" value="MEL4457317.1"/>
    <property type="molecule type" value="Genomic_DNA"/>
</dbReference>
<evidence type="ECO:0000313" key="1">
    <source>
        <dbReference type="EMBL" id="MEL4457317.1"/>
    </source>
</evidence>
<comment type="caution">
    <text evidence="1">The sequence shown here is derived from an EMBL/GenBank/DDBJ whole genome shotgun (WGS) entry which is preliminary data.</text>
</comment>
<protein>
    <submittedName>
        <fullName evidence="1">Uncharacterized protein</fullName>
    </submittedName>
</protein>
<keyword evidence="2" id="KW-1185">Reference proteome</keyword>
<dbReference type="Gene3D" id="3.40.30.10">
    <property type="entry name" value="Glutaredoxin"/>
    <property type="match status" value="1"/>
</dbReference>